<dbReference type="OrthoDB" id="2661791at2"/>
<comment type="caution">
    <text evidence="2">The sequence shown here is derived from an EMBL/GenBank/DDBJ whole genome shotgun (WGS) entry which is preliminary data.</text>
</comment>
<dbReference type="Proteomes" id="UP000094296">
    <property type="component" value="Unassembled WGS sequence"/>
</dbReference>
<reference evidence="2 3" key="1">
    <citation type="submission" date="2016-09" db="EMBL/GenBank/DDBJ databases">
        <title>Draft genome sequence for the type strain of Desulfuribacillus alkaliarsenatis AHT28, an obligately anaerobic, sulfidogenic bacterium isolated from Russian soda lake sediments.</title>
        <authorList>
            <person name="Abin C.A."/>
            <person name="Hollibaugh J.T."/>
        </authorList>
    </citation>
    <scope>NUCLEOTIDE SEQUENCE [LARGE SCALE GENOMIC DNA]</scope>
    <source>
        <strain evidence="2 3">AHT28</strain>
    </source>
</reference>
<dbReference type="InterPro" id="IPR024515">
    <property type="entry name" value="DUF3397"/>
</dbReference>
<accession>A0A1E5FZR9</accession>
<feature type="transmembrane region" description="Helical" evidence="1">
    <location>
        <begin position="6"/>
        <end position="26"/>
    </location>
</feature>
<name>A0A1E5FZR9_9FIRM</name>
<keyword evidence="1" id="KW-0812">Transmembrane</keyword>
<organism evidence="2 3">
    <name type="scientific">Desulfuribacillus alkaliarsenatis</name>
    <dbReference type="NCBI Taxonomy" id="766136"/>
    <lineage>
        <taxon>Bacteria</taxon>
        <taxon>Bacillati</taxon>
        <taxon>Bacillota</taxon>
        <taxon>Desulfuribacillia</taxon>
        <taxon>Desulfuribacillales</taxon>
        <taxon>Desulfuribacillaceae</taxon>
        <taxon>Desulfuribacillus</taxon>
    </lineage>
</organism>
<dbReference type="RefSeq" id="WP_069644006.1">
    <property type="nucleotide sequence ID" value="NZ_MIJE01000033.1"/>
</dbReference>
<dbReference type="EMBL" id="MIJE01000033">
    <property type="protein sequence ID" value="OEF96085.1"/>
    <property type="molecule type" value="Genomic_DNA"/>
</dbReference>
<gene>
    <name evidence="2" type="ORF">BHF68_10130</name>
</gene>
<keyword evidence="1" id="KW-1133">Transmembrane helix</keyword>
<dbReference type="Pfam" id="PF11877">
    <property type="entry name" value="DUF3397"/>
    <property type="match status" value="1"/>
</dbReference>
<proteinExistence type="predicted"/>
<feature type="transmembrane region" description="Helical" evidence="1">
    <location>
        <begin position="62"/>
        <end position="83"/>
    </location>
</feature>
<dbReference type="STRING" id="766136.BHF68_10130"/>
<evidence type="ECO:0000256" key="1">
    <source>
        <dbReference type="SAM" id="Phobius"/>
    </source>
</evidence>
<feature type="transmembrane region" description="Helical" evidence="1">
    <location>
        <begin position="103"/>
        <end position="123"/>
    </location>
</feature>
<protein>
    <recommendedName>
        <fullName evidence="4">DUF3397 domain-containing protein</fullName>
    </recommendedName>
</protein>
<evidence type="ECO:0000313" key="3">
    <source>
        <dbReference type="Proteomes" id="UP000094296"/>
    </source>
</evidence>
<keyword evidence="3" id="KW-1185">Reference proteome</keyword>
<evidence type="ECO:0008006" key="4">
    <source>
        <dbReference type="Google" id="ProtNLM"/>
    </source>
</evidence>
<evidence type="ECO:0000313" key="2">
    <source>
        <dbReference type="EMBL" id="OEF96085.1"/>
    </source>
</evidence>
<dbReference type="AlphaFoldDB" id="A0A1E5FZR9"/>
<sequence>MEFIISFLTFFISLPFLAFAVVYFLIKWLHKDKKKASSTAITVTTFCLFLSVTVMFKEIANFNTGIFIPILLLIIFIIAIVGLQWNVKGNIDINKALKGSFRLWFIALAVCYLLLFILGIIRFSI</sequence>
<feature type="transmembrane region" description="Helical" evidence="1">
    <location>
        <begin position="38"/>
        <end position="56"/>
    </location>
</feature>
<keyword evidence="1" id="KW-0472">Membrane</keyword>